<organism evidence="2 3">
    <name type="scientific">Salipaludibacillus neizhouensis</name>
    <dbReference type="NCBI Taxonomy" id="885475"/>
    <lineage>
        <taxon>Bacteria</taxon>
        <taxon>Bacillati</taxon>
        <taxon>Bacillota</taxon>
        <taxon>Bacilli</taxon>
        <taxon>Bacillales</taxon>
        <taxon>Bacillaceae</taxon>
    </lineage>
</organism>
<dbReference type="CDD" id="cd02947">
    <property type="entry name" value="TRX_family"/>
    <property type="match status" value="1"/>
</dbReference>
<reference evidence="2 3" key="1">
    <citation type="submission" date="2017-10" db="EMBL/GenBank/DDBJ databases">
        <title>Bacillus sp. nov., a halophilic bacterium isolated from a Keqin Lake.</title>
        <authorList>
            <person name="Wang H."/>
        </authorList>
    </citation>
    <scope>NUCLEOTIDE SEQUENCE [LARGE SCALE GENOMIC DNA]</scope>
    <source>
        <strain evidence="2 3">KCTC 13187</strain>
    </source>
</reference>
<proteinExistence type="predicted"/>
<dbReference type="Proteomes" id="UP000281498">
    <property type="component" value="Unassembled WGS sequence"/>
</dbReference>
<evidence type="ECO:0000313" key="2">
    <source>
        <dbReference type="EMBL" id="RKL67785.1"/>
    </source>
</evidence>
<dbReference type="SUPFAM" id="SSF52833">
    <property type="entry name" value="Thioredoxin-like"/>
    <property type="match status" value="1"/>
</dbReference>
<dbReference type="InterPro" id="IPR013766">
    <property type="entry name" value="Thioredoxin_domain"/>
</dbReference>
<dbReference type="Gene3D" id="3.40.30.10">
    <property type="entry name" value="Glutaredoxin"/>
    <property type="match status" value="1"/>
</dbReference>
<gene>
    <name evidence="2" type="ORF">CR203_10605</name>
</gene>
<dbReference type="RefSeq" id="WP_110935052.1">
    <property type="nucleotide sequence ID" value="NZ_KZ614146.1"/>
</dbReference>
<dbReference type="Pfam" id="PF00085">
    <property type="entry name" value="Thioredoxin"/>
    <property type="match status" value="1"/>
</dbReference>
<evidence type="ECO:0000313" key="3">
    <source>
        <dbReference type="Proteomes" id="UP000281498"/>
    </source>
</evidence>
<dbReference type="OrthoDB" id="32134at2"/>
<feature type="domain" description="Thioredoxin" evidence="1">
    <location>
        <begin position="60"/>
        <end position="150"/>
    </location>
</feature>
<evidence type="ECO:0000259" key="1">
    <source>
        <dbReference type="Pfam" id="PF00085"/>
    </source>
</evidence>
<protein>
    <submittedName>
        <fullName evidence="2">Thiol reductase thioredoxin</fullName>
    </submittedName>
</protein>
<dbReference type="EMBL" id="PDOE01000003">
    <property type="protein sequence ID" value="RKL67785.1"/>
    <property type="molecule type" value="Genomic_DNA"/>
</dbReference>
<comment type="caution">
    <text evidence="2">The sequence shown here is derived from an EMBL/GenBank/DDBJ whole genome shotgun (WGS) entry which is preliminary data.</text>
</comment>
<sequence>MKKIIIFGGIIIVLFAAIAFLTSYQSQQQSEGNPFGKDRLHSETIDQLDDPVYQNIILPEELDEKLEAGETATIYFYSGQCEYCVEASPIVVPKAEELGVNLELYNILEFEQGWGDYGIESTPSIVHYENGEEKGRIVGLHDEETYEQFFQQVVQAEE</sequence>
<dbReference type="AlphaFoldDB" id="A0A3A9KJ66"/>
<accession>A0A3A9KJ66</accession>
<name>A0A3A9KJ66_9BACI</name>
<dbReference type="InterPro" id="IPR036249">
    <property type="entry name" value="Thioredoxin-like_sf"/>
</dbReference>
<keyword evidence="3" id="KW-1185">Reference proteome</keyword>